<keyword evidence="2" id="KW-1185">Reference proteome</keyword>
<comment type="caution">
    <text evidence="1">The sequence shown here is derived from an EMBL/GenBank/DDBJ whole genome shotgun (WGS) entry which is preliminary data.</text>
</comment>
<dbReference type="Proteomes" id="UP001281761">
    <property type="component" value="Unassembled WGS sequence"/>
</dbReference>
<evidence type="ECO:0000313" key="1">
    <source>
        <dbReference type="EMBL" id="KAK2959139.1"/>
    </source>
</evidence>
<gene>
    <name evidence="1" type="ORF">BLNAU_5934</name>
</gene>
<evidence type="ECO:0000313" key="2">
    <source>
        <dbReference type="Proteomes" id="UP001281761"/>
    </source>
</evidence>
<protein>
    <submittedName>
        <fullName evidence="1">Uncharacterized protein</fullName>
    </submittedName>
</protein>
<dbReference type="EMBL" id="JARBJD010000032">
    <property type="protein sequence ID" value="KAK2959139.1"/>
    <property type="molecule type" value="Genomic_DNA"/>
</dbReference>
<proteinExistence type="predicted"/>
<accession>A0ABQ9Y627</accession>
<organism evidence="1 2">
    <name type="scientific">Blattamonas nauphoetae</name>
    <dbReference type="NCBI Taxonomy" id="2049346"/>
    <lineage>
        <taxon>Eukaryota</taxon>
        <taxon>Metamonada</taxon>
        <taxon>Preaxostyla</taxon>
        <taxon>Oxymonadida</taxon>
        <taxon>Blattamonas</taxon>
    </lineage>
</organism>
<name>A0ABQ9Y627_9EUKA</name>
<sequence>MINILFSLSFLVLADDPSPIGHAYLKYGSPNSANCTFSHPCHSLDVAIAKSQKEKLYNFTFQIMEHTVLIDEFAPSVTQFGQDTTFDVELVMTGVDNTDFAIYGTGTILLEGTSDKAIKLTFQRTCTLATSHNPGGTTKDYYICIKKYATFSGDVIIQPLDKSVYRPTTHVATLDTTKWDGSGPFVFQVDGGTIKESALQSLECNDPSAAILDIRSTEGLGTSLTFPAIQRALYSEVIRQVKVTNTTEFTLEIDNKITQGIAIKNSGCEITFNNHSAGEPVPDKTTTDLFLDGEAKKLDADNNKVDLPVNMGIALVGKQGHFFNLTTKSDIVLAGFSVGSYSDYSSFGPAVWNDYIVEVMRTKYTKSFSDKAQSEWVEMKKLVGHGGAKPLQEGYYEPKSSFFRPTEVMMYVLDTSEIKTKGDFYSVRVRTTTGTHAYIDRVSQLTDHDLKYMEQLL</sequence>
<reference evidence="1 2" key="1">
    <citation type="journal article" date="2022" name="bioRxiv">
        <title>Genomics of Preaxostyla Flagellates Illuminates Evolutionary Transitions and the Path Towards Mitochondrial Loss.</title>
        <authorList>
            <person name="Novak L.V.F."/>
            <person name="Treitli S.C."/>
            <person name="Pyrih J."/>
            <person name="Halakuc P."/>
            <person name="Pipaliya S.V."/>
            <person name="Vacek V."/>
            <person name="Brzon O."/>
            <person name="Soukal P."/>
            <person name="Eme L."/>
            <person name="Dacks J.B."/>
            <person name="Karnkowska A."/>
            <person name="Elias M."/>
            <person name="Hampl V."/>
        </authorList>
    </citation>
    <scope>NUCLEOTIDE SEQUENCE [LARGE SCALE GENOMIC DNA]</scope>
    <source>
        <strain evidence="1">NAU3</strain>
        <tissue evidence="1">Gut</tissue>
    </source>
</reference>